<accession>D5SX45</accession>
<gene>
    <name evidence="1" type="ordered locus">Plim_3855</name>
</gene>
<dbReference type="HOGENOM" id="CLU_2736561_0_0_0"/>
<keyword evidence="2" id="KW-1185">Reference proteome</keyword>
<protein>
    <submittedName>
        <fullName evidence="1">Uncharacterized protein</fullName>
    </submittedName>
</protein>
<sequence length="71" mass="8086">MRQWTDSCRICWPIAALLLKLSESFPALHMEPRFPSGARLESSICDQQLVESTPEREILVAEAFDRGFDCS</sequence>
<dbReference type="Proteomes" id="UP000002220">
    <property type="component" value="Chromosome"/>
</dbReference>
<dbReference type="STRING" id="521674.Plim_3855"/>
<evidence type="ECO:0000313" key="2">
    <source>
        <dbReference type="Proteomes" id="UP000002220"/>
    </source>
</evidence>
<dbReference type="AlphaFoldDB" id="D5SX45"/>
<evidence type="ECO:0000313" key="1">
    <source>
        <dbReference type="EMBL" id="ADG69667.1"/>
    </source>
</evidence>
<organism evidence="1 2">
    <name type="scientific">Planctopirus limnophila (strain ATCC 43296 / DSM 3776 / IFAM 1008 / Mu 290)</name>
    <name type="common">Planctomyces limnophilus</name>
    <dbReference type="NCBI Taxonomy" id="521674"/>
    <lineage>
        <taxon>Bacteria</taxon>
        <taxon>Pseudomonadati</taxon>
        <taxon>Planctomycetota</taxon>
        <taxon>Planctomycetia</taxon>
        <taxon>Planctomycetales</taxon>
        <taxon>Planctomycetaceae</taxon>
        <taxon>Planctopirus</taxon>
    </lineage>
</organism>
<name>D5SX45_PLAL2</name>
<proteinExistence type="predicted"/>
<dbReference type="KEGG" id="plm:Plim_3855"/>
<dbReference type="EMBL" id="CP001744">
    <property type="protein sequence ID" value="ADG69667.1"/>
    <property type="molecule type" value="Genomic_DNA"/>
</dbReference>
<reference evidence="1 2" key="1">
    <citation type="journal article" date="2010" name="Stand. Genomic Sci.">
        <title>Complete genome sequence of Planctomyces limnophilus type strain (Mu 290).</title>
        <authorList>
            <person name="Labutti K."/>
            <person name="Sikorski J."/>
            <person name="Schneider S."/>
            <person name="Nolan M."/>
            <person name="Lucas S."/>
            <person name="Glavina Del Rio T."/>
            <person name="Tice H."/>
            <person name="Cheng J.F."/>
            <person name="Goodwin L."/>
            <person name="Pitluck S."/>
            <person name="Liolios K."/>
            <person name="Ivanova N."/>
            <person name="Mavromatis K."/>
            <person name="Mikhailova N."/>
            <person name="Pati A."/>
            <person name="Chen A."/>
            <person name="Palaniappan K."/>
            <person name="Land M."/>
            <person name="Hauser L."/>
            <person name="Chang Y.J."/>
            <person name="Jeffries C.D."/>
            <person name="Tindall B.J."/>
            <person name="Rohde M."/>
            <person name="Goker M."/>
            <person name="Woyke T."/>
            <person name="Bristow J."/>
            <person name="Eisen J.A."/>
            <person name="Markowitz V."/>
            <person name="Hugenholtz P."/>
            <person name="Kyrpides N.C."/>
            <person name="Klenk H.P."/>
            <person name="Lapidus A."/>
        </authorList>
    </citation>
    <scope>NUCLEOTIDE SEQUENCE [LARGE SCALE GENOMIC DNA]</scope>
    <source>
        <strain evidence="2">ATCC 43296 / DSM 3776 / IFAM 1008 / 290</strain>
    </source>
</reference>